<evidence type="ECO:0008006" key="4">
    <source>
        <dbReference type="Google" id="ProtNLM"/>
    </source>
</evidence>
<proteinExistence type="predicted"/>
<dbReference type="Proteomes" id="UP000799770">
    <property type="component" value="Unassembled WGS sequence"/>
</dbReference>
<reference evidence="2" key="1">
    <citation type="journal article" date="2020" name="Stud. Mycol.">
        <title>101 Dothideomycetes genomes: a test case for predicting lifestyles and emergence of pathogens.</title>
        <authorList>
            <person name="Haridas S."/>
            <person name="Albert R."/>
            <person name="Binder M."/>
            <person name="Bloem J."/>
            <person name="Labutti K."/>
            <person name="Salamov A."/>
            <person name="Andreopoulos B."/>
            <person name="Baker S."/>
            <person name="Barry K."/>
            <person name="Bills G."/>
            <person name="Bluhm B."/>
            <person name="Cannon C."/>
            <person name="Castanera R."/>
            <person name="Culley D."/>
            <person name="Daum C."/>
            <person name="Ezra D."/>
            <person name="Gonzalez J."/>
            <person name="Henrissat B."/>
            <person name="Kuo A."/>
            <person name="Liang C."/>
            <person name="Lipzen A."/>
            <person name="Lutzoni F."/>
            <person name="Magnuson J."/>
            <person name="Mondo S."/>
            <person name="Nolan M."/>
            <person name="Ohm R."/>
            <person name="Pangilinan J."/>
            <person name="Park H.-J."/>
            <person name="Ramirez L."/>
            <person name="Alfaro M."/>
            <person name="Sun H."/>
            <person name="Tritt A."/>
            <person name="Yoshinaga Y."/>
            <person name="Zwiers L.-H."/>
            <person name="Turgeon B."/>
            <person name="Goodwin S."/>
            <person name="Spatafora J."/>
            <person name="Crous P."/>
            <person name="Grigoriev I."/>
        </authorList>
    </citation>
    <scope>NUCLEOTIDE SEQUENCE</scope>
    <source>
        <strain evidence="2">CBS 627.86</strain>
    </source>
</reference>
<protein>
    <recommendedName>
        <fullName evidence="4">Arrestin-like N-terminal domain-containing protein</fullName>
    </recommendedName>
</protein>
<organism evidence="2 3">
    <name type="scientific">Lophiotrema nucula</name>
    <dbReference type="NCBI Taxonomy" id="690887"/>
    <lineage>
        <taxon>Eukaryota</taxon>
        <taxon>Fungi</taxon>
        <taxon>Dikarya</taxon>
        <taxon>Ascomycota</taxon>
        <taxon>Pezizomycotina</taxon>
        <taxon>Dothideomycetes</taxon>
        <taxon>Pleosporomycetidae</taxon>
        <taxon>Pleosporales</taxon>
        <taxon>Lophiotremataceae</taxon>
        <taxon>Lophiotrema</taxon>
    </lineage>
</organism>
<evidence type="ECO:0000313" key="3">
    <source>
        <dbReference type="Proteomes" id="UP000799770"/>
    </source>
</evidence>
<gene>
    <name evidence="2" type="ORF">BDV96DRAFT_370986</name>
</gene>
<dbReference type="Gene3D" id="2.60.40.640">
    <property type="match status" value="1"/>
</dbReference>
<dbReference type="OrthoDB" id="3789699at2759"/>
<dbReference type="InterPro" id="IPR014752">
    <property type="entry name" value="Arrestin-like_C"/>
</dbReference>
<keyword evidence="3" id="KW-1185">Reference proteome</keyword>
<feature type="compositionally biased region" description="Low complexity" evidence="1">
    <location>
        <begin position="132"/>
        <end position="144"/>
    </location>
</feature>
<accession>A0A6A5ZI21</accession>
<evidence type="ECO:0000313" key="2">
    <source>
        <dbReference type="EMBL" id="KAF2119119.1"/>
    </source>
</evidence>
<sequence>MHMRAVSVLDHWISCQTNVMLILHRLHAASGTIPMLVSITQESPRRRLSLICISQSLINQAESTSYRIFSLSLTKIKSQRHCSFAKPVAFQIFLASASTHILGSSEPGSSSQVTEQGVVIMADVKRQRLLSSFPRPPSSLLSPSPTRPGDPSPMYRAADFGFIHVGLDTQDNEPLYEEGIQRVQSNPQQATPSGKTGDGALHLVLDDPNKLYSPGETITGYISGWDMSSAGTHVHVFLEGRAKTFLTIGGNPGYHERAPIFYQVAYLQPNGTIPRFSIAIPERAQLVFDSPNEASLNSHKQYWKRYWASQEPFEVVPGHPLPPSILLPARTSNTLRESATCRGYVEYKLTAVRSKLDTTTQRLVSDATAHVPVWLTTLRLPEPRASALLKEIHTTASDLSVQTLQLSKARKLSIYEQLRDPFRADTPGFSFTSQVTVPKVSVPGGTIKVAISVAIQSPPAGRLYNFPIPDIAISDIMCSIQSYQGIRFADCPPAITGRATQSKAYIFKNVELRSSRLPSQATFRPNAGEYRGQSCVVTIALPVTLVPSFKTYNMWRSYRIKCDVVFAVAGKKVTARTKSDLSIIARPGAEAASDALRSHCVEREEEVLSVDMAKAVLVGLVPERGYR</sequence>
<dbReference type="EMBL" id="ML977316">
    <property type="protein sequence ID" value="KAF2119119.1"/>
    <property type="molecule type" value="Genomic_DNA"/>
</dbReference>
<feature type="region of interest" description="Disordered" evidence="1">
    <location>
        <begin position="132"/>
        <end position="152"/>
    </location>
</feature>
<evidence type="ECO:0000256" key="1">
    <source>
        <dbReference type="SAM" id="MobiDB-lite"/>
    </source>
</evidence>
<dbReference type="AlphaFoldDB" id="A0A6A5ZI21"/>
<name>A0A6A5ZI21_9PLEO</name>